<keyword evidence="1" id="KW-0732">Signal</keyword>
<evidence type="ECO:0000313" key="2">
    <source>
        <dbReference type="EMBL" id="VDD89354.1"/>
    </source>
</evidence>
<dbReference type="WBParaSite" id="EVEC_0000439701-mRNA-1">
    <property type="protein sequence ID" value="EVEC_0000439701-mRNA-1"/>
    <property type="gene ID" value="EVEC_0000439701"/>
</dbReference>
<dbReference type="AlphaFoldDB" id="A0A0N4V2Z3"/>
<feature type="chain" id="PRO_5043122594" evidence="1">
    <location>
        <begin position="20"/>
        <end position="91"/>
    </location>
</feature>
<keyword evidence="3" id="KW-1185">Reference proteome</keyword>
<dbReference type="EMBL" id="UXUI01007765">
    <property type="protein sequence ID" value="VDD89354.1"/>
    <property type="molecule type" value="Genomic_DNA"/>
</dbReference>
<gene>
    <name evidence="2" type="ORF">EVEC_LOCUS4105</name>
</gene>
<protein>
    <submittedName>
        <fullName evidence="4">Antifreeze protein</fullName>
    </submittedName>
</protein>
<evidence type="ECO:0000313" key="4">
    <source>
        <dbReference type="WBParaSite" id="EVEC_0000439701-mRNA-1"/>
    </source>
</evidence>
<evidence type="ECO:0000313" key="3">
    <source>
        <dbReference type="Proteomes" id="UP000274131"/>
    </source>
</evidence>
<sequence length="91" mass="9808">MKFYFALKLTAGLVSLSFAREFDGSSSMGAIADVGGVHSIAGMRAMEVMGGMETIGAMRAVRDMGMMRIGVNVTYSRINRMGIISIKLLRP</sequence>
<accession>A0A0N4V2Z3</accession>
<feature type="signal peptide" evidence="1">
    <location>
        <begin position="1"/>
        <end position="19"/>
    </location>
</feature>
<organism evidence="4">
    <name type="scientific">Enterobius vermicularis</name>
    <name type="common">Human pinworm</name>
    <dbReference type="NCBI Taxonomy" id="51028"/>
    <lineage>
        <taxon>Eukaryota</taxon>
        <taxon>Metazoa</taxon>
        <taxon>Ecdysozoa</taxon>
        <taxon>Nematoda</taxon>
        <taxon>Chromadorea</taxon>
        <taxon>Rhabditida</taxon>
        <taxon>Spirurina</taxon>
        <taxon>Oxyuridomorpha</taxon>
        <taxon>Oxyuroidea</taxon>
        <taxon>Oxyuridae</taxon>
        <taxon>Enterobius</taxon>
    </lineage>
</organism>
<proteinExistence type="predicted"/>
<name>A0A0N4V2Z3_ENTVE</name>
<reference evidence="2 3" key="2">
    <citation type="submission" date="2018-10" db="EMBL/GenBank/DDBJ databases">
        <authorList>
            <consortium name="Pathogen Informatics"/>
        </authorList>
    </citation>
    <scope>NUCLEOTIDE SEQUENCE [LARGE SCALE GENOMIC DNA]</scope>
</reference>
<evidence type="ECO:0000256" key="1">
    <source>
        <dbReference type="SAM" id="SignalP"/>
    </source>
</evidence>
<dbReference type="Proteomes" id="UP000274131">
    <property type="component" value="Unassembled WGS sequence"/>
</dbReference>
<reference evidence="4" key="1">
    <citation type="submission" date="2017-02" db="UniProtKB">
        <authorList>
            <consortium name="WormBaseParasite"/>
        </authorList>
    </citation>
    <scope>IDENTIFICATION</scope>
</reference>